<evidence type="ECO:0000313" key="5">
    <source>
        <dbReference type="Proteomes" id="UP001550628"/>
    </source>
</evidence>
<gene>
    <name evidence="4" type="ORF">ABZ510_17300</name>
</gene>
<feature type="domain" description="DUF732" evidence="3">
    <location>
        <begin position="103"/>
        <end position="180"/>
    </location>
</feature>
<comment type="caution">
    <text evidence="4">The sequence shown here is derived from an EMBL/GenBank/DDBJ whole genome shotgun (WGS) entry which is preliminary data.</text>
</comment>
<feature type="signal peptide" evidence="2">
    <location>
        <begin position="1"/>
        <end position="22"/>
    </location>
</feature>
<dbReference type="PROSITE" id="PS51257">
    <property type="entry name" value="PROKAR_LIPOPROTEIN"/>
    <property type="match status" value="1"/>
</dbReference>
<accession>A0ABV2WRT6</accession>
<keyword evidence="5" id="KW-1185">Reference proteome</keyword>
<reference evidence="4 5" key="1">
    <citation type="submission" date="2024-06" db="EMBL/GenBank/DDBJ databases">
        <title>The Natural Products Discovery Center: Release of the First 8490 Sequenced Strains for Exploring Actinobacteria Biosynthetic Diversity.</title>
        <authorList>
            <person name="Kalkreuter E."/>
            <person name="Kautsar S.A."/>
            <person name="Yang D."/>
            <person name="Bader C.D."/>
            <person name="Teijaro C.N."/>
            <person name="Fluegel L."/>
            <person name="Davis C.M."/>
            <person name="Simpson J.R."/>
            <person name="Lauterbach L."/>
            <person name="Steele A.D."/>
            <person name="Gui C."/>
            <person name="Meng S."/>
            <person name="Li G."/>
            <person name="Viehrig K."/>
            <person name="Ye F."/>
            <person name="Su P."/>
            <person name="Kiefer A.F."/>
            <person name="Nichols A."/>
            <person name="Cepeda A.J."/>
            <person name="Yan W."/>
            <person name="Fan B."/>
            <person name="Jiang Y."/>
            <person name="Adhikari A."/>
            <person name="Zheng C.-J."/>
            <person name="Schuster L."/>
            <person name="Cowan T.M."/>
            <person name="Smanski M.J."/>
            <person name="Chevrette M.G."/>
            <person name="De Carvalho L.P.S."/>
            <person name="Shen B."/>
        </authorList>
    </citation>
    <scope>NUCLEOTIDE SEQUENCE [LARGE SCALE GENOMIC DNA]</scope>
    <source>
        <strain evidence="4 5">NPDC019708</strain>
    </source>
</reference>
<feature type="compositionally biased region" description="Low complexity" evidence="1">
    <location>
        <begin position="26"/>
        <end position="78"/>
    </location>
</feature>
<evidence type="ECO:0000256" key="1">
    <source>
        <dbReference type="SAM" id="MobiDB-lite"/>
    </source>
</evidence>
<evidence type="ECO:0000256" key="2">
    <source>
        <dbReference type="SAM" id="SignalP"/>
    </source>
</evidence>
<feature type="region of interest" description="Disordered" evidence="1">
    <location>
        <begin position="26"/>
        <end position="104"/>
    </location>
</feature>
<keyword evidence="2" id="KW-0732">Signal</keyword>
<dbReference type="InterPro" id="IPR007969">
    <property type="entry name" value="DUF732"/>
</dbReference>
<dbReference type="Pfam" id="PF05305">
    <property type="entry name" value="DUF732"/>
    <property type="match status" value="1"/>
</dbReference>
<dbReference type="RefSeq" id="WP_030524336.1">
    <property type="nucleotide sequence ID" value="NZ_JBEYBD010000019.1"/>
</dbReference>
<evidence type="ECO:0000313" key="4">
    <source>
        <dbReference type="EMBL" id="MEU1953609.1"/>
    </source>
</evidence>
<sequence length="181" mass="17995">MYRTRGTLLGVVAAVAAAGLLAGCGNDDSTATGTPTLSTSAGTTSASAAPAPSSESPAPAPAPEGETPAPEQPAAPEAPAEEPERPAPVPPQETDTGHLGAKEQTFVDELAKQGVTPSSPDIALSIGNYVCQGVAAGTSDADMATFVNAMAGSDPSFDPAKMPVEQAGQIYISTAKAHYCQ</sequence>
<dbReference type="Proteomes" id="UP001550628">
    <property type="component" value="Unassembled WGS sequence"/>
</dbReference>
<name>A0ABV2WRT6_9NOCA</name>
<organism evidence="4 5">
    <name type="scientific">Nocardia rhamnosiphila</name>
    <dbReference type="NCBI Taxonomy" id="426716"/>
    <lineage>
        <taxon>Bacteria</taxon>
        <taxon>Bacillati</taxon>
        <taxon>Actinomycetota</taxon>
        <taxon>Actinomycetes</taxon>
        <taxon>Mycobacteriales</taxon>
        <taxon>Nocardiaceae</taxon>
        <taxon>Nocardia</taxon>
    </lineage>
</organism>
<protein>
    <submittedName>
        <fullName evidence="4">DUF732 domain-containing protein</fullName>
    </submittedName>
</protein>
<proteinExistence type="predicted"/>
<feature type="chain" id="PRO_5045650586" evidence="2">
    <location>
        <begin position="23"/>
        <end position="181"/>
    </location>
</feature>
<evidence type="ECO:0000259" key="3">
    <source>
        <dbReference type="Pfam" id="PF05305"/>
    </source>
</evidence>
<dbReference type="GeneID" id="96244765"/>
<dbReference type="EMBL" id="JBEYBF010000011">
    <property type="protein sequence ID" value="MEU1953609.1"/>
    <property type="molecule type" value="Genomic_DNA"/>
</dbReference>